<accession>A0A246F6F9</accession>
<organism evidence="1 2">
    <name type="scientific">Pseudomonas nitroreducens</name>
    <dbReference type="NCBI Taxonomy" id="46680"/>
    <lineage>
        <taxon>Bacteria</taxon>
        <taxon>Pseudomonadati</taxon>
        <taxon>Pseudomonadota</taxon>
        <taxon>Gammaproteobacteria</taxon>
        <taxon>Pseudomonadales</taxon>
        <taxon>Pseudomonadaceae</taxon>
        <taxon>Pseudomonas</taxon>
    </lineage>
</organism>
<dbReference type="AlphaFoldDB" id="A0A246F6F9"/>
<protein>
    <submittedName>
        <fullName evidence="1">Uncharacterized protein</fullName>
    </submittedName>
</protein>
<gene>
    <name evidence="1" type="ORF">CEG18_22525</name>
</gene>
<comment type="caution">
    <text evidence="1">The sequence shown here is derived from an EMBL/GenBank/DDBJ whole genome shotgun (WGS) entry which is preliminary data.</text>
</comment>
<sequence>MKKELLVACALLALHGCSSHETNTVEAQKYDPSRDARIRVFNNNALASYMYPGQACGQTAEATRVNTSGPYWRAFGAMLNAHKSLGIGMPESQRTRDPKYGEGYQEFVVPASRPLVFVTYVSAPGVSCAKRSVEFIPVAGHSYEAGVGIESGMCFPEVKVLQADGVGAPIADLRACNLQL</sequence>
<reference evidence="1 2" key="1">
    <citation type="submission" date="2017-06" db="EMBL/GenBank/DDBJ databases">
        <title>Draft genome of Pseudomonas nitroreducens DF05.</title>
        <authorList>
            <person name="Iyer R."/>
        </authorList>
    </citation>
    <scope>NUCLEOTIDE SEQUENCE [LARGE SCALE GENOMIC DNA]</scope>
    <source>
        <strain evidence="1 2">DF05</strain>
    </source>
</reference>
<dbReference type="EMBL" id="NJBA01000008">
    <property type="protein sequence ID" value="OWP48797.1"/>
    <property type="molecule type" value="Genomic_DNA"/>
</dbReference>
<proteinExistence type="predicted"/>
<evidence type="ECO:0000313" key="2">
    <source>
        <dbReference type="Proteomes" id="UP000198145"/>
    </source>
</evidence>
<name>A0A246F6F9_PSENT</name>
<dbReference type="Proteomes" id="UP000198145">
    <property type="component" value="Unassembled WGS sequence"/>
</dbReference>
<dbReference type="RefSeq" id="WP_088420779.1">
    <property type="nucleotide sequence ID" value="NZ_NJBA01000008.1"/>
</dbReference>
<evidence type="ECO:0000313" key="1">
    <source>
        <dbReference type="EMBL" id="OWP48797.1"/>
    </source>
</evidence>